<sequence>MSGTRALRPRTLLTTVSTTSPLGTLARLAAPLTALVLLAAPAAQAATWTHTDASGDTQVTDRGRGGDVRGPMRDSKERHGDLTKVTAQHRADVLRVAVSVREDAAIPILKITVVTSRGGKFTAVYEPYESSREDTAMLLTPHGREVECDDLTIHPTSAGYLATIPRHCIANAYRVRIGVQTDFYYGGNPVMREVEDDVLRTGRVDRDAPRLSPWIVRDAVAGA</sequence>
<organism evidence="3 4">
    <name type="scientific">Nocardioides plantarum</name>
    <dbReference type="NCBI Taxonomy" id="29299"/>
    <lineage>
        <taxon>Bacteria</taxon>
        <taxon>Bacillati</taxon>
        <taxon>Actinomycetota</taxon>
        <taxon>Actinomycetes</taxon>
        <taxon>Propionibacteriales</taxon>
        <taxon>Nocardioidaceae</taxon>
        <taxon>Nocardioides</taxon>
    </lineage>
</organism>
<feature type="signal peptide" evidence="2">
    <location>
        <begin position="1"/>
        <end position="45"/>
    </location>
</feature>
<dbReference type="EMBL" id="JBHMDG010000010">
    <property type="protein sequence ID" value="MFB9313040.1"/>
    <property type="molecule type" value="Genomic_DNA"/>
</dbReference>
<feature type="region of interest" description="Disordered" evidence="1">
    <location>
        <begin position="48"/>
        <end position="83"/>
    </location>
</feature>
<evidence type="ECO:0000313" key="3">
    <source>
        <dbReference type="EMBL" id="MFB9313040.1"/>
    </source>
</evidence>
<proteinExistence type="predicted"/>
<protein>
    <submittedName>
        <fullName evidence="3">Uncharacterized protein</fullName>
    </submittedName>
</protein>
<evidence type="ECO:0000313" key="4">
    <source>
        <dbReference type="Proteomes" id="UP001589750"/>
    </source>
</evidence>
<name>A0ABV5KB33_9ACTN</name>
<gene>
    <name evidence="3" type="ORF">ACFFRI_08295</name>
</gene>
<keyword evidence="4" id="KW-1185">Reference proteome</keyword>
<feature type="chain" id="PRO_5045061103" evidence="2">
    <location>
        <begin position="46"/>
        <end position="223"/>
    </location>
</feature>
<feature type="compositionally biased region" description="Polar residues" evidence="1">
    <location>
        <begin position="48"/>
        <end position="58"/>
    </location>
</feature>
<keyword evidence="2" id="KW-0732">Signal</keyword>
<evidence type="ECO:0000256" key="2">
    <source>
        <dbReference type="SAM" id="SignalP"/>
    </source>
</evidence>
<dbReference type="RefSeq" id="WP_140011739.1">
    <property type="nucleotide sequence ID" value="NZ_JBHMDG010000010.1"/>
</dbReference>
<accession>A0ABV5KB33</accession>
<feature type="compositionally biased region" description="Basic and acidic residues" evidence="1">
    <location>
        <begin position="59"/>
        <end position="82"/>
    </location>
</feature>
<evidence type="ECO:0000256" key="1">
    <source>
        <dbReference type="SAM" id="MobiDB-lite"/>
    </source>
</evidence>
<reference evidence="3 4" key="1">
    <citation type="submission" date="2024-09" db="EMBL/GenBank/DDBJ databases">
        <authorList>
            <person name="Sun Q."/>
            <person name="Mori K."/>
        </authorList>
    </citation>
    <scope>NUCLEOTIDE SEQUENCE [LARGE SCALE GENOMIC DNA]</scope>
    <source>
        <strain evidence="3 4">JCM 9626</strain>
    </source>
</reference>
<dbReference type="Proteomes" id="UP001589750">
    <property type="component" value="Unassembled WGS sequence"/>
</dbReference>
<comment type="caution">
    <text evidence="3">The sequence shown here is derived from an EMBL/GenBank/DDBJ whole genome shotgun (WGS) entry which is preliminary data.</text>
</comment>